<feature type="compositionally biased region" description="Basic and acidic residues" evidence="1">
    <location>
        <begin position="168"/>
        <end position="179"/>
    </location>
</feature>
<accession>A0A1G7UUI9</accession>
<evidence type="ECO:0000256" key="1">
    <source>
        <dbReference type="SAM" id="MobiDB-lite"/>
    </source>
</evidence>
<proteinExistence type="predicted"/>
<sequence length="658" mass="74786">MVSRKTQYAVAAVVPSLLFATAAGAQDQDFPVFSNGEASNHPAPNPVTVPTGGLSFEDDGFTWVYEGPQPVFEESEPFKDAGDATNILPTVYERMIDQGGDRVPNSLPSTPEDPYNLHPDPVVSDIDSRSPRWDLANIINVLHAVVFPEDRAATNQEVFPGGEGVPADPRRGRVERKENAGTIPGEVPGEIPMDQVEFAIDILEGNEFENRDRAYEGEFALLNYNGVNMVKTVTQNDEGEWTVEVDQFWMRQRIKGDTMFFDLSNVPPNETWEIHYNIHAMHWGHEDFAPFQVFFQDPDDRGEDQPQIVPFFQMDQTFFPMEEGKKYQFEMSMPPADMYNLTYHWGWRVHPPRIQAIENAGKTVLGQNIVQWERDVFGENPRASQQAKLEAIEQIGDLSPAKRMWEGFRQLRQLGTDASRQEQQEIVAEIEAAFDDWNDRTSLPRGVEKAQADEGEQAYDQTLFYVNNTIYGRVHGVKRMAEQTWFEFQSRGETLKTRLINGDYFPHAYQNVDFGGNRGWENIYQNTIPIGGQGPWFTFGRTQWQPNTVRPAIVPAAERPEDQQVARLLEGNGEGTPRKIEPRETAATPRNNPNATNHDEGASWLRMPPTPDGSSVVRDERGLGLRDVKVNFNHDPSTRLRYYQFDPMHHNVAIFSVH</sequence>
<reference evidence="3 4" key="1">
    <citation type="submission" date="2016-10" db="EMBL/GenBank/DDBJ databases">
        <authorList>
            <person name="de Groot N.N."/>
        </authorList>
    </citation>
    <scope>NUCLEOTIDE SEQUENCE [LARGE SCALE GENOMIC DNA]</scope>
    <source>
        <strain evidence="3 4">DSM 25584</strain>
    </source>
</reference>
<dbReference type="Proteomes" id="UP000199415">
    <property type="component" value="Unassembled WGS sequence"/>
</dbReference>
<feature type="region of interest" description="Disordered" evidence="1">
    <location>
        <begin position="157"/>
        <end position="186"/>
    </location>
</feature>
<dbReference type="STRING" id="1082479.SAMN05216241_11713"/>
<feature type="chain" id="PRO_5011643698" evidence="2">
    <location>
        <begin position="26"/>
        <end position="658"/>
    </location>
</feature>
<dbReference type="AlphaFoldDB" id="A0A1G7UUI9"/>
<dbReference type="EMBL" id="FNCE01000017">
    <property type="protein sequence ID" value="SDG51275.1"/>
    <property type="molecule type" value="Genomic_DNA"/>
</dbReference>
<evidence type="ECO:0000313" key="3">
    <source>
        <dbReference type="EMBL" id="SDG51275.1"/>
    </source>
</evidence>
<feature type="region of interest" description="Disordered" evidence="1">
    <location>
        <begin position="99"/>
        <end position="118"/>
    </location>
</feature>
<feature type="region of interest" description="Disordered" evidence="1">
    <location>
        <begin position="569"/>
        <end position="616"/>
    </location>
</feature>
<name>A0A1G7UUI9_9PROT</name>
<organism evidence="3 4">
    <name type="scientific">Limimonas halophila</name>
    <dbReference type="NCBI Taxonomy" id="1082479"/>
    <lineage>
        <taxon>Bacteria</taxon>
        <taxon>Pseudomonadati</taxon>
        <taxon>Pseudomonadota</taxon>
        <taxon>Alphaproteobacteria</taxon>
        <taxon>Rhodospirillales</taxon>
        <taxon>Rhodovibrionaceae</taxon>
        <taxon>Limimonas</taxon>
    </lineage>
</organism>
<keyword evidence="4" id="KW-1185">Reference proteome</keyword>
<keyword evidence="2" id="KW-0732">Signal</keyword>
<evidence type="ECO:0000313" key="4">
    <source>
        <dbReference type="Proteomes" id="UP000199415"/>
    </source>
</evidence>
<gene>
    <name evidence="3" type="ORF">SAMN05216241_11713</name>
</gene>
<feature type="signal peptide" evidence="2">
    <location>
        <begin position="1"/>
        <end position="25"/>
    </location>
</feature>
<protein>
    <submittedName>
        <fullName evidence="3">Uncharacterized protein</fullName>
    </submittedName>
</protein>
<dbReference type="RefSeq" id="WP_176758688.1">
    <property type="nucleotide sequence ID" value="NZ_FNCE01000017.1"/>
</dbReference>
<feature type="compositionally biased region" description="Low complexity" evidence="1">
    <location>
        <begin position="585"/>
        <end position="596"/>
    </location>
</feature>
<evidence type="ECO:0000256" key="2">
    <source>
        <dbReference type="SAM" id="SignalP"/>
    </source>
</evidence>